<feature type="signal peptide" evidence="1">
    <location>
        <begin position="1"/>
        <end position="23"/>
    </location>
</feature>
<evidence type="ECO:0000313" key="3">
    <source>
        <dbReference type="Proteomes" id="UP000481861"/>
    </source>
</evidence>
<evidence type="ECO:0000313" key="2">
    <source>
        <dbReference type="EMBL" id="KAF2877936.1"/>
    </source>
</evidence>
<accession>A0A7C8MGT5</accession>
<keyword evidence="3" id="KW-1185">Reference proteome</keyword>
<dbReference type="Proteomes" id="UP000481861">
    <property type="component" value="Unassembled WGS sequence"/>
</dbReference>
<name>A0A7C8MGT5_9PLEO</name>
<reference evidence="2 3" key="1">
    <citation type="submission" date="2020-01" db="EMBL/GenBank/DDBJ databases">
        <authorList>
            <consortium name="DOE Joint Genome Institute"/>
            <person name="Haridas S."/>
            <person name="Albert R."/>
            <person name="Binder M."/>
            <person name="Bloem J."/>
            <person name="Labutti K."/>
            <person name="Salamov A."/>
            <person name="Andreopoulos B."/>
            <person name="Baker S.E."/>
            <person name="Barry K."/>
            <person name="Bills G."/>
            <person name="Bluhm B.H."/>
            <person name="Cannon C."/>
            <person name="Castanera R."/>
            <person name="Culley D.E."/>
            <person name="Daum C."/>
            <person name="Ezra D."/>
            <person name="Gonzalez J.B."/>
            <person name="Henrissat B."/>
            <person name="Kuo A."/>
            <person name="Liang C."/>
            <person name="Lipzen A."/>
            <person name="Lutzoni F."/>
            <person name="Magnuson J."/>
            <person name="Mondo S."/>
            <person name="Nolan M."/>
            <person name="Ohm R."/>
            <person name="Pangilinan J."/>
            <person name="Park H.-J.H."/>
            <person name="Ramirez L."/>
            <person name="Alfaro M."/>
            <person name="Sun H."/>
            <person name="Tritt A."/>
            <person name="Yoshinaga Y."/>
            <person name="Zwiers L.-H.L."/>
            <person name="Turgeon B.G."/>
            <person name="Goodwin S.B."/>
            <person name="Spatafora J.W."/>
            <person name="Crous P.W."/>
            <person name="Grigoriev I.V."/>
        </authorList>
    </citation>
    <scope>NUCLEOTIDE SEQUENCE [LARGE SCALE GENOMIC DNA]</scope>
    <source>
        <strain evidence="2 3">CBS 611.86</strain>
    </source>
</reference>
<organism evidence="2 3">
    <name type="scientific">Massariosphaeria phaeospora</name>
    <dbReference type="NCBI Taxonomy" id="100035"/>
    <lineage>
        <taxon>Eukaryota</taxon>
        <taxon>Fungi</taxon>
        <taxon>Dikarya</taxon>
        <taxon>Ascomycota</taxon>
        <taxon>Pezizomycotina</taxon>
        <taxon>Dothideomycetes</taxon>
        <taxon>Pleosporomycetidae</taxon>
        <taxon>Pleosporales</taxon>
        <taxon>Pleosporales incertae sedis</taxon>
        <taxon>Massariosphaeria</taxon>
    </lineage>
</organism>
<dbReference type="AlphaFoldDB" id="A0A7C8MGT5"/>
<dbReference type="EMBL" id="JAADJZ010000001">
    <property type="protein sequence ID" value="KAF2877936.1"/>
    <property type="molecule type" value="Genomic_DNA"/>
</dbReference>
<proteinExistence type="predicted"/>
<keyword evidence="1" id="KW-0732">Signal</keyword>
<protein>
    <submittedName>
        <fullName evidence="2">Uncharacterized protein</fullName>
    </submittedName>
</protein>
<comment type="caution">
    <text evidence="2">The sequence shown here is derived from an EMBL/GenBank/DDBJ whole genome shotgun (WGS) entry which is preliminary data.</text>
</comment>
<evidence type="ECO:0000256" key="1">
    <source>
        <dbReference type="SAM" id="SignalP"/>
    </source>
</evidence>
<gene>
    <name evidence="2" type="ORF">BDV95DRAFT_613604</name>
</gene>
<sequence>MLLPTSMLRSLAVICLFCLWAQAFSIDKVTCEEAEDVVLATNALVGNTMEQISQALRFVSDGIQKPIEYFDNTNEVTYKTPTEASFLTLSENADNLLGRWNWQHDNKQVDNLYFFCKANAFKPINDDAGNQWISSKSNKNNPNVAKFNGPSYKAKTSPHRPSHLACATGDMLQYIYSKKYLAIILCPPMMKEISQGYNDNKPINNNQHLEDYFKKDHFVLNVFRILYRVAFPQHTTSFIAANEGWNEVVEMRLAQALTNFYSFAYKVMALYFTTMQPGSAFFWGNYFDSAAVAAVPACDRMDIP</sequence>
<feature type="chain" id="PRO_5028947794" evidence="1">
    <location>
        <begin position="24"/>
        <end position="304"/>
    </location>
</feature>